<dbReference type="RefSeq" id="WP_237050233.1">
    <property type="nucleotide sequence ID" value="NZ_CP016616.1"/>
</dbReference>
<dbReference type="InterPro" id="IPR020449">
    <property type="entry name" value="Tscrpt_reg_AraC-type_HTH"/>
</dbReference>
<organism evidence="5">
    <name type="scientific">Microvirga ossetica</name>
    <dbReference type="NCBI Taxonomy" id="1882682"/>
    <lineage>
        <taxon>Bacteria</taxon>
        <taxon>Pseudomonadati</taxon>
        <taxon>Pseudomonadota</taxon>
        <taxon>Alphaproteobacteria</taxon>
        <taxon>Hyphomicrobiales</taxon>
        <taxon>Methylobacteriaceae</taxon>
        <taxon>Microvirga</taxon>
    </lineage>
</organism>
<evidence type="ECO:0000313" key="5">
    <source>
        <dbReference type="EMBL" id="ANY78442.1"/>
    </source>
</evidence>
<keyword evidence="1" id="KW-0805">Transcription regulation</keyword>
<dbReference type="PROSITE" id="PS01124">
    <property type="entry name" value="HTH_ARAC_FAMILY_2"/>
    <property type="match status" value="1"/>
</dbReference>
<proteinExistence type="predicted"/>
<gene>
    <name evidence="5" type="ORF">BB934_09550</name>
</gene>
<keyword evidence="3" id="KW-0804">Transcription</keyword>
<feature type="domain" description="HTH araC/xylS-type" evidence="4">
    <location>
        <begin position="41"/>
        <end position="139"/>
    </location>
</feature>
<evidence type="ECO:0000256" key="3">
    <source>
        <dbReference type="ARBA" id="ARBA00023163"/>
    </source>
</evidence>
<dbReference type="KEGG" id="moc:BB934_09550"/>
<accession>A0A1B2EF08</accession>
<evidence type="ECO:0000256" key="1">
    <source>
        <dbReference type="ARBA" id="ARBA00023015"/>
    </source>
</evidence>
<dbReference type="PANTHER" id="PTHR47894">
    <property type="entry name" value="HTH-TYPE TRANSCRIPTIONAL REGULATOR GADX"/>
    <property type="match status" value="1"/>
</dbReference>
<evidence type="ECO:0000256" key="2">
    <source>
        <dbReference type="ARBA" id="ARBA00023125"/>
    </source>
</evidence>
<protein>
    <recommendedName>
        <fullName evidence="4">HTH araC/xylS-type domain-containing protein</fullName>
    </recommendedName>
</protein>
<evidence type="ECO:0000259" key="4">
    <source>
        <dbReference type="PROSITE" id="PS01124"/>
    </source>
</evidence>
<dbReference type="AlphaFoldDB" id="A0A1B2EF08"/>
<reference evidence="5" key="1">
    <citation type="submission" date="2016-07" db="EMBL/GenBank/DDBJ databases">
        <title>Microvirga ossetica sp. nov. a new species of rhizobia isolated from root nodules of the legume species Vicia alpestris Steven originated from North Ossetia region in the Caucasus.</title>
        <authorList>
            <person name="Safronova V.I."/>
            <person name="Kuznetsova I.G."/>
            <person name="Sazanova A.L."/>
            <person name="Belimov A."/>
            <person name="Andronov E."/>
            <person name="Osledkin Y.S."/>
            <person name="Onishchuk O.P."/>
            <person name="Kurchak O.N."/>
            <person name="Shaposhnikov A.I."/>
            <person name="Willems A."/>
            <person name="Tikhonovich I.A."/>
        </authorList>
    </citation>
    <scope>NUCLEOTIDE SEQUENCE [LARGE SCALE GENOMIC DNA]</scope>
    <source>
        <strain evidence="5">V5/3M</strain>
    </source>
</reference>
<dbReference type="InterPro" id="IPR018060">
    <property type="entry name" value="HTH_AraC"/>
</dbReference>
<dbReference type="GO" id="GO:0005829">
    <property type="term" value="C:cytosol"/>
    <property type="evidence" value="ECO:0007669"/>
    <property type="project" value="TreeGrafter"/>
</dbReference>
<dbReference type="Pfam" id="PF12833">
    <property type="entry name" value="HTH_18"/>
    <property type="match status" value="1"/>
</dbReference>
<dbReference type="GO" id="GO:0003700">
    <property type="term" value="F:DNA-binding transcription factor activity"/>
    <property type="evidence" value="ECO:0007669"/>
    <property type="project" value="InterPro"/>
</dbReference>
<keyword evidence="2" id="KW-0238">DNA-binding</keyword>
<dbReference type="SUPFAM" id="SSF46689">
    <property type="entry name" value="Homeodomain-like"/>
    <property type="match status" value="1"/>
</dbReference>
<dbReference type="Gene3D" id="1.10.10.60">
    <property type="entry name" value="Homeodomain-like"/>
    <property type="match status" value="1"/>
</dbReference>
<dbReference type="EMBL" id="CP016616">
    <property type="protein sequence ID" value="ANY78442.1"/>
    <property type="molecule type" value="Genomic_DNA"/>
</dbReference>
<dbReference type="SMART" id="SM00342">
    <property type="entry name" value="HTH_ARAC"/>
    <property type="match status" value="1"/>
</dbReference>
<dbReference type="GO" id="GO:0000976">
    <property type="term" value="F:transcription cis-regulatory region binding"/>
    <property type="evidence" value="ECO:0007669"/>
    <property type="project" value="TreeGrafter"/>
</dbReference>
<name>A0A1B2EF08_9HYPH</name>
<dbReference type="InterPro" id="IPR009057">
    <property type="entry name" value="Homeodomain-like_sf"/>
</dbReference>
<dbReference type="PANTHER" id="PTHR47894:SF4">
    <property type="entry name" value="HTH-TYPE TRANSCRIPTIONAL REGULATOR GADX"/>
    <property type="match status" value="1"/>
</dbReference>
<sequence length="140" mass="15453">MTTHLLVSMPALAAEPEPGADPLLEEQIKQMKGGPGSEWAGDIRRLLCTWLTSHRCSADAMADLLAMSRRTFDRRLKSRGTSYRALANEIRFEVACRLLKDTEMSLIQIAAALGYSEASAFTRAFRGWSGQAPSAWRAAH</sequence>
<dbReference type="PRINTS" id="PR00032">
    <property type="entry name" value="HTHARAC"/>
</dbReference>